<dbReference type="InterPro" id="IPR013494">
    <property type="entry name" value="CHP02678"/>
</dbReference>
<dbReference type="RefSeq" id="WP_380747231.1">
    <property type="nucleotide sequence ID" value="NZ_JBHSRF010000004.1"/>
</dbReference>
<reference evidence="2" key="1">
    <citation type="journal article" date="2019" name="Int. J. Syst. Evol. Microbiol.">
        <title>The Global Catalogue of Microorganisms (GCM) 10K type strain sequencing project: providing services to taxonomists for standard genome sequencing and annotation.</title>
        <authorList>
            <consortium name="The Broad Institute Genomics Platform"/>
            <consortium name="The Broad Institute Genome Sequencing Center for Infectious Disease"/>
            <person name="Wu L."/>
            <person name="Ma J."/>
        </authorList>
    </citation>
    <scope>NUCLEOTIDE SEQUENCE [LARGE SCALE GENOMIC DNA]</scope>
    <source>
        <strain evidence="2">JCM 30346</strain>
    </source>
</reference>
<accession>A0ABW1NAS6</accession>
<gene>
    <name evidence="1" type="ORF">ACFP1K_04755</name>
</gene>
<dbReference type="Pfam" id="PF09661">
    <property type="entry name" value="DUF2398"/>
    <property type="match status" value="1"/>
</dbReference>
<organism evidence="1 2">
    <name type="scientific">Sphaerisporangium aureirubrum</name>
    <dbReference type="NCBI Taxonomy" id="1544736"/>
    <lineage>
        <taxon>Bacteria</taxon>
        <taxon>Bacillati</taxon>
        <taxon>Actinomycetota</taxon>
        <taxon>Actinomycetes</taxon>
        <taxon>Streptosporangiales</taxon>
        <taxon>Streptosporangiaceae</taxon>
        <taxon>Sphaerisporangium</taxon>
    </lineage>
</organism>
<evidence type="ECO:0000313" key="2">
    <source>
        <dbReference type="Proteomes" id="UP001596137"/>
    </source>
</evidence>
<dbReference type="Proteomes" id="UP001596137">
    <property type="component" value="Unassembled WGS sequence"/>
</dbReference>
<keyword evidence="2" id="KW-1185">Reference proteome</keyword>
<sequence length="391" mass="43194">MTPEEEAEQRRRALRALLAKPLLTAESDAAALQLVRRHGAGLRDWLGRETGWRLVADAEVARLFKTVPETSDGTRPARGHSGEPFGRRRYVVLCLALAVLERADAQTTLGRLAEEVLNAAAEPELADAGFTFALDHRSERTDLVAVVRALLDLGVLRKVAGDEDAYLSATGDVLYDVRRPVLAALLTGTRGPSTVTAGSIGERLAELTAEPRPDTDDLRNQALRRRLTRRLLDDPVVYYDDLDDDERSYLVSQRPAITRRIEEATGLVPEVRAEGIAMVDPDDDLTDVRMPEQRTDGHVTLLVAEHLATTREATMEDLRAFVRQAAERHRSYWRKGVTDVGAEEGLLGTALEKLTALRLIEIMPGRVRGRPALARYALDAPTIREPGNAVR</sequence>
<proteinExistence type="predicted"/>
<comment type="caution">
    <text evidence="1">The sequence shown here is derived from an EMBL/GenBank/DDBJ whole genome shotgun (WGS) entry which is preliminary data.</text>
</comment>
<protein>
    <submittedName>
        <fullName evidence="1">TIGR02678 family protein</fullName>
    </submittedName>
</protein>
<dbReference type="EMBL" id="JBHSRF010000004">
    <property type="protein sequence ID" value="MFC6080455.1"/>
    <property type="molecule type" value="Genomic_DNA"/>
</dbReference>
<dbReference type="NCBIfam" id="TIGR02678">
    <property type="entry name" value="TIGR02678 family protein"/>
    <property type="match status" value="1"/>
</dbReference>
<evidence type="ECO:0000313" key="1">
    <source>
        <dbReference type="EMBL" id="MFC6080455.1"/>
    </source>
</evidence>
<name>A0ABW1NAS6_9ACTN</name>